<proteinExistence type="predicted"/>
<keyword evidence="3" id="KW-0472">Membrane</keyword>
<evidence type="ECO:0000256" key="1">
    <source>
        <dbReference type="SAM" id="Coils"/>
    </source>
</evidence>
<keyword evidence="3" id="KW-0812">Transmembrane</keyword>
<evidence type="ECO:0000313" key="4">
    <source>
        <dbReference type="EMBL" id="KAF6020253.1"/>
    </source>
</evidence>
<sequence length="670" mass="75270">MIYVQFMLKILKALIYQIEMGPPTQTYSSTPPSKSRLPLKAFSLGVTTLGASSNASFSPQDSLAETDGKSTGYFLQFAQEKTPSPGKSKAAPKATKLPARSKVTGPKTPTRYPSGTPAQRTKLTKQQQARKVLPNRPVVKKVTSKELRQSPAQQADNKKHRGRPGKYLPKDGYRTRSVSPKVIGRRRRSSSPKPSGFRTRSISPKILKKEDLSKGLGKEDMLTVVDKCNNLLKNLTNEKEFLDAESLTLKSEQTIVNNCDSATAVCIDQPDSLSTIANEITDKRTNIDTNNAPSDKTHSSIQQVRPTTFIDAIEDNCINNEDISCESSFPSINIVTLPSTNIATLSADTSDTSSADTVDTVPNSDEWNTTEIKENTKHSSNDNNLTFHSLTGCQEERQPERDLHLDHEKIDDELSVAVPKSHGEVEDLKTNLDTPNLHSVSQSCKVESLSHSQNLPAEGIPANMASSWMDRLKEDLDNDEEWLSEEEEFQREQEEKLRAAAQRAALAQAESSSEDEQVGLRRPQSIPKKTDSRRDYHDDSLDSSDEEHQGFKYNHRNFAVRKSMNRPSYSTEDYSSEEELTMSSGARDVLNECQISMDISCILLEEEIPMPAYKYIHYFPVYMYIVPVYMYIVPVYMYIVPVYMYIVPVYMYIVPVYMYIVPVYIHIVPG</sequence>
<feature type="compositionally biased region" description="Low complexity" evidence="2">
    <location>
        <begin position="499"/>
        <end position="511"/>
    </location>
</feature>
<feature type="region of interest" description="Disordered" evidence="2">
    <location>
        <begin position="478"/>
        <end position="548"/>
    </location>
</feature>
<feature type="region of interest" description="Disordered" evidence="2">
    <location>
        <begin position="79"/>
        <end position="204"/>
    </location>
</feature>
<feature type="coiled-coil region" evidence="1">
    <location>
        <begin position="218"/>
        <end position="252"/>
    </location>
</feature>
<feature type="compositionally biased region" description="Acidic residues" evidence="2">
    <location>
        <begin position="478"/>
        <end position="489"/>
    </location>
</feature>
<accession>A0A7J7J2E1</accession>
<dbReference type="AlphaFoldDB" id="A0A7J7J2E1"/>
<comment type="caution">
    <text evidence="4">The sequence shown here is derived from an EMBL/GenBank/DDBJ whole genome shotgun (WGS) entry which is preliminary data.</text>
</comment>
<keyword evidence="1" id="KW-0175">Coiled coil</keyword>
<evidence type="ECO:0000256" key="3">
    <source>
        <dbReference type="SAM" id="Phobius"/>
    </source>
</evidence>
<organism evidence="4 5">
    <name type="scientific">Bugula neritina</name>
    <name type="common">Brown bryozoan</name>
    <name type="synonym">Sertularia neritina</name>
    <dbReference type="NCBI Taxonomy" id="10212"/>
    <lineage>
        <taxon>Eukaryota</taxon>
        <taxon>Metazoa</taxon>
        <taxon>Spiralia</taxon>
        <taxon>Lophotrochozoa</taxon>
        <taxon>Bryozoa</taxon>
        <taxon>Gymnolaemata</taxon>
        <taxon>Cheilostomatida</taxon>
        <taxon>Flustrina</taxon>
        <taxon>Buguloidea</taxon>
        <taxon>Bugulidae</taxon>
        <taxon>Bugula</taxon>
    </lineage>
</organism>
<feature type="compositionally biased region" description="Polar residues" evidence="2">
    <location>
        <begin position="111"/>
        <end position="129"/>
    </location>
</feature>
<keyword evidence="3" id="KW-1133">Transmembrane helix</keyword>
<evidence type="ECO:0000256" key="2">
    <source>
        <dbReference type="SAM" id="MobiDB-lite"/>
    </source>
</evidence>
<keyword evidence="5" id="KW-1185">Reference proteome</keyword>
<dbReference type="EMBL" id="VXIV02003184">
    <property type="protein sequence ID" value="KAF6020253.1"/>
    <property type="molecule type" value="Genomic_DNA"/>
</dbReference>
<evidence type="ECO:0000313" key="5">
    <source>
        <dbReference type="Proteomes" id="UP000593567"/>
    </source>
</evidence>
<feature type="transmembrane region" description="Helical" evidence="3">
    <location>
        <begin position="645"/>
        <end position="665"/>
    </location>
</feature>
<name>A0A7J7J2E1_BUGNE</name>
<feature type="transmembrane region" description="Helical" evidence="3">
    <location>
        <begin position="621"/>
        <end position="639"/>
    </location>
</feature>
<feature type="compositionally biased region" description="Basic and acidic residues" evidence="2">
    <location>
        <begin position="528"/>
        <end position="548"/>
    </location>
</feature>
<reference evidence="4" key="1">
    <citation type="submission" date="2020-06" db="EMBL/GenBank/DDBJ databases">
        <title>Draft genome of Bugula neritina, a colonial animal packing powerful symbionts and potential medicines.</title>
        <authorList>
            <person name="Rayko M."/>
        </authorList>
    </citation>
    <scope>NUCLEOTIDE SEQUENCE [LARGE SCALE GENOMIC DNA]</scope>
    <source>
        <strain evidence="4">Kwan_BN1</strain>
    </source>
</reference>
<dbReference type="Proteomes" id="UP000593567">
    <property type="component" value="Unassembled WGS sequence"/>
</dbReference>
<gene>
    <name evidence="4" type="ORF">EB796_021435</name>
</gene>
<protein>
    <submittedName>
        <fullName evidence="4">Uncharacterized protein</fullName>
    </submittedName>
</protein>